<proteinExistence type="predicted"/>
<gene>
    <name evidence="1" type="ORF">EVAR_5372_1</name>
</gene>
<organism evidence="1 2">
    <name type="scientific">Eumeta variegata</name>
    <name type="common">Bagworm moth</name>
    <name type="synonym">Eumeta japonica</name>
    <dbReference type="NCBI Taxonomy" id="151549"/>
    <lineage>
        <taxon>Eukaryota</taxon>
        <taxon>Metazoa</taxon>
        <taxon>Ecdysozoa</taxon>
        <taxon>Arthropoda</taxon>
        <taxon>Hexapoda</taxon>
        <taxon>Insecta</taxon>
        <taxon>Pterygota</taxon>
        <taxon>Neoptera</taxon>
        <taxon>Endopterygota</taxon>
        <taxon>Lepidoptera</taxon>
        <taxon>Glossata</taxon>
        <taxon>Ditrysia</taxon>
        <taxon>Tineoidea</taxon>
        <taxon>Psychidae</taxon>
        <taxon>Oiketicinae</taxon>
        <taxon>Eumeta</taxon>
    </lineage>
</organism>
<keyword evidence="2" id="KW-1185">Reference proteome</keyword>
<dbReference type="AlphaFoldDB" id="A0A4C1TMD9"/>
<accession>A0A4C1TMD9</accession>
<protein>
    <submittedName>
        <fullName evidence="1">Uncharacterized protein</fullName>
    </submittedName>
</protein>
<reference evidence="1 2" key="1">
    <citation type="journal article" date="2019" name="Commun. Biol.">
        <title>The bagworm genome reveals a unique fibroin gene that provides high tensile strength.</title>
        <authorList>
            <person name="Kono N."/>
            <person name="Nakamura H."/>
            <person name="Ohtoshi R."/>
            <person name="Tomita M."/>
            <person name="Numata K."/>
            <person name="Arakawa K."/>
        </authorList>
    </citation>
    <scope>NUCLEOTIDE SEQUENCE [LARGE SCALE GENOMIC DNA]</scope>
</reference>
<comment type="caution">
    <text evidence="1">The sequence shown here is derived from an EMBL/GenBank/DDBJ whole genome shotgun (WGS) entry which is preliminary data.</text>
</comment>
<dbReference type="Proteomes" id="UP000299102">
    <property type="component" value="Unassembled WGS sequence"/>
</dbReference>
<sequence length="102" mass="11729">MSEEGPRSTQIQRIVIGMDTRIFKGQTSMRDNRRWVITESLVLCRPFKKEYAVFKKTFLSWLTMNTIDGESFQSFTIGGRKLHAYSGRTAAVEMVVMVFPVS</sequence>
<dbReference type="EMBL" id="BGZK01000073">
    <property type="protein sequence ID" value="GBP15682.1"/>
    <property type="molecule type" value="Genomic_DNA"/>
</dbReference>
<evidence type="ECO:0000313" key="1">
    <source>
        <dbReference type="EMBL" id="GBP15682.1"/>
    </source>
</evidence>
<name>A0A4C1TMD9_EUMVA</name>
<evidence type="ECO:0000313" key="2">
    <source>
        <dbReference type="Proteomes" id="UP000299102"/>
    </source>
</evidence>